<dbReference type="Gene3D" id="1.25.10.10">
    <property type="entry name" value="Leucine-rich Repeat Variant"/>
    <property type="match status" value="1"/>
</dbReference>
<organism evidence="7 8">
    <name type="scientific">Aedes albopictus</name>
    <name type="common">Asian tiger mosquito</name>
    <name type="synonym">Stegomyia albopicta</name>
    <dbReference type="NCBI Taxonomy" id="7160"/>
    <lineage>
        <taxon>Eukaryota</taxon>
        <taxon>Metazoa</taxon>
        <taxon>Ecdysozoa</taxon>
        <taxon>Arthropoda</taxon>
        <taxon>Hexapoda</taxon>
        <taxon>Insecta</taxon>
        <taxon>Pterygota</taxon>
        <taxon>Neoptera</taxon>
        <taxon>Endopterygota</taxon>
        <taxon>Diptera</taxon>
        <taxon>Nematocera</taxon>
        <taxon>Culicoidea</taxon>
        <taxon>Culicidae</taxon>
        <taxon>Culicinae</taxon>
        <taxon>Aedini</taxon>
        <taxon>Aedes</taxon>
        <taxon>Stegomyia</taxon>
    </lineage>
</organism>
<evidence type="ECO:0000256" key="2">
    <source>
        <dbReference type="ARBA" id="ARBA00022664"/>
    </source>
</evidence>
<dbReference type="GeneID" id="109406697"/>
<feature type="compositionally biased region" description="Basic and acidic residues" evidence="4">
    <location>
        <begin position="359"/>
        <end position="371"/>
    </location>
</feature>
<dbReference type="Proteomes" id="UP000069940">
    <property type="component" value="Unassembled WGS sequence"/>
</dbReference>
<dbReference type="InterPro" id="IPR022075">
    <property type="entry name" value="Symplekin_C"/>
</dbReference>
<accession>A0ABM1Z069</accession>
<feature type="domain" description="Symplekin/Pta1 N-terminal" evidence="5">
    <location>
        <begin position="116"/>
        <end position="334"/>
    </location>
</feature>
<feature type="region of interest" description="Disordered" evidence="4">
    <location>
        <begin position="333"/>
        <end position="381"/>
    </location>
</feature>
<dbReference type="PANTHER" id="PTHR15245">
    <property type="entry name" value="SYMPLEKIN-RELATED"/>
    <property type="match status" value="1"/>
</dbReference>
<reference evidence="8" key="1">
    <citation type="journal article" date="2015" name="Proc. Natl. Acad. Sci. U.S.A.">
        <title>Genome sequence of the Asian Tiger mosquito, Aedes albopictus, reveals insights into its biology, genetics, and evolution.</title>
        <authorList>
            <person name="Chen X.G."/>
            <person name="Jiang X."/>
            <person name="Gu J."/>
            <person name="Xu M."/>
            <person name="Wu Y."/>
            <person name="Deng Y."/>
            <person name="Zhang C."/>
            <person name="Bonizzoni M."/>
            <person name="Dermauw W."/>
            <person name="Vontas J."/>
            <person name="Armbruster P."/>
            <person name="Huang X."/>
            <person name="Yang Y."/>
            <person name="Zhang H."/>
            <person name="He W."/>
            <person name="Peng H."/>
            <person name="Liu Y."/>
            <person name="Wu K."/>
            <person name="Chen J."/>
            <person name="Lirakis M."/>
            <person name="Topalis P."/>
            <person name="Van Leeuwen T."/>
            <person name="Hall A.B."/>
            <person name="Jiang X."/>
            <person name="Thorpe C."/>
            <person name="Mueller R.L."/>
            <person name="Sun C."/>
            <person name="Waterhouse R.M."/>
            <person name="Yan G."/>
            <person name="Tu Z.J."/>
            <person name="Fang X."/>
            <person name="James A.A."/>
        </authorList>
    </citation>
    <scope>NUCLEOTIDE SEQUENCE [LARGE SCALE GENOMIC DNA]</scope>
    <source>
        <strain evidence="8">Foshan</strain>
    </source>
</reference>
<name>A0ABM1Z069_AEDAL</name>
<keyword evidence="3" id="KW-0539">Nucleus</keyword>
<feature type="compositionally biased region" description="Basic and acidic residues" evidence="4">
    <location>
        <begin position="517"/>
        <end position="530"/>
    </location>
</feature>
<dbReference type="RefSeq" id="XP_029734576.1">
    <property type="nucleotide sequence ID" value="XM_029878716.2"/>
</dbReference>
<evidence type="ECO:0008006" key="9">
    <source>
        <dbReference type="Google" id="ProtNLM"/>
    </source>
</evidence>
<feature type="region of interest" description="Disordered" evidence="4">
    <location>
        <begin position="468"/>
        <end position="530"/>
    </location>
</feature>
<keyword evidence="8" id="KW-1185">Reference proteome</keyword>
<evidence type="ECO:0000313" key="8">
    <source>
        <dbReference type="Proteomes" id="UP000069940"/>
    </source>
</evidence>
<dbReference type="Pfam" id="PF12295">
    <property type="entry name" value="Symplekin_C"/>
    <property type="match status" value="1"/>
</dbReference>
<feature type="compositionally biased region" description="Acidic residues" evidence="4">
    <location>
        <begin position="502"/>
        <end position="516"/>
    </location>
</feature>
<reference evidence="7" key="2">
    <citation type="submission" date="2025-05" db="UniProtKB">
        <authorList>
            <consortium name="EnsemblMetazoa"/>
        </authorList>
    </citation>
    <scope>IDENTIFICATION</scope>
    <source>
        <strain evidence="7">Foshan</strain>
    </source>
</reference>
<dbReference type="PANTHER" id="PTHR15245:SF20">
    <property type="entry name" value="SYMPLEKIN"/>
    <property type="match status" value="1"/>
</dbReference>
<dbReference type="InterPro" id="IPR021850">
    <property type="entry name" value="Symplekin/Pta1"/>
</dbReference>
<evidence type="ECO:0000256" key="1">
    <source>
        <dbReference type="ARBA" id="ARBA00004123"/>
    </source>
</evidence>
<dbReference type="Pfam" id="PF11935">
    <property type="entry name" value="SYMPK_PTA1_N"/>
    <property type="match status" value="1"/>
</dbReference>
<evidence type="ECO:0000256" key="4">
    <source>
        <dbReference type="SAM" id="MobiDB-lite"/>
    </source>
</evidence>
<dbReference type="InterPro" id="IPR032460">
    <property type="entry name" value="Symplekin/Pta1_N"/>
</dbReference>
<keyword evidence="2" id="KW-0507">mRNA processing</keyword>
<feature type="domain" description="Symplekin C-terminal" evidence="6">
    <location>
        <begin position="909"/>
        <end position="1088"/>
    </location>
</feature>
<dbReference type="SUPFAM" id="SSF48371">
    <property type="entry name" value="ARM repeat"/>
    <property type="match status" value="2"/>
</dbReference>
<comment type="subcellular location">
    <subcellularLocation>
        <location evidence="1">Nucleus</location>
    </subcellularLocation>
</comment>
<dbReference type="InterPro" id="IPR011989">
    <property type="entry name" value="ARM-like"/>
</dbReference>
<proteinExistence type="predicted"/>
<evidence type="ECO:0000259" key="6">
    <source>
        <dbReference type="Pfam" id="PF12295"/>
    </source>
</evidence>
<protein>
    <recommendedName>
        <fullName evidence="9">Symplekin</fullName>
    </recommendedName>
</protein>
<evidence type="ECO:0000256" key="3">
    <source>
        <dbReference type="ARBA" id="ARBA00023242"/>
    </source>
</evidence>
<sequence>MDFFRSSSFSQETASLFMDEKIASARGKIIEALNESLTANTTQKCEIIAKVQELIIHSDAELLLEFLDNILAFAHDSNQEVRKSVAGFIEEVCKANISHLPKVVHILFALLRDTAPSVTKRVIQGCGTIYKQALQWICSLSDITEEVEQAWNTLCLIKASILDMIDNDNDGIRTNAIKFLEGVVILQTYPDEDSMKRENDFSLENIPLTLKIARRRKLEDEAGHIFELLLQFHAASYISLVNLIACTGTLCIIAKMRPSMMNQVVEALANLHSNLPPTLSNSQVSSVRKKLKMEFLNLLKHPACYEHQTSIVQILQDLGASNSEIGRAIPKLDKREQQRRAKRARESSMNSQLAAKKAKLGEHMRREKERSAAAAAASEPRQMEIDYDELNEQKARSNVLNEQFLNDNLKKVEVVAQLVLNNLTKLPPEVSQQFLQSYTPLPAGTTVPQQIQKIAQLFAQQMTDVRVGPGSSAMTKEPPMRPKISDDEERSIIQGRRRDLDTESLADEDADMDDTELDKLPEEERKRAENTRKLRETLERVKGGEPKLKQRVKAFGLQDITKPQPVNLKNKFLLDAVRRILKAEKQALIGGAAFKRRRIITVFGSCFMPSVRNVILEFIYDDIKKRMDLAFSWIFEEYSLLQGYTRHTYIKSEMKPDFPYTQLVLNLLTNIMERQDLREKESLLKSIYLESPLIPDEVISLLNHMCQLEELADCGMQITKDLLIRRPPKEKVYLDILFKYSVYENSIIREKAIHYLLHIYSVHRILTDEMEKRALLWLGYLEQETPPEDVFAFELGRSELPRMWTDELAKTCLGLFLEILVYNQEMIHRLSDVYTKTTSDMKRAMLRAIEVPVRKIGAESEELLKLIENCPKGSETIITRIIYILTEKSIPTQELVNRVRNLHQTKVSDVRLLIPVINGLTKKEILAALPKLIKLNPVVVKEVFNRLLGVGAEYSSSNLPITPAELLVALHTMDTSKVELKWVVKATSLCLAEKETYTHDVLGSVILQLVEITPLPTLLMRTVIQSLTLHPRLAGFVTNLLQRLILKQVWKQKVVWDGFLKCAQRLTPQSLGILIQLPAAQLQDALNICPEFREPMLEHAREIMEHQIGHVSQDRMDVLLGISSHAPSERTELQVVANFNEEIPTTTHMPVIIKQEKDVERPEPAPPGMD</sequence>
<dbReference type="InterPro" id="IPR016024">
    <property type="entry name" value="ARM-type_fold"/>
</dbReference>
<evidence type="ECO:0000259" key="5">
    <source>
        <dbReference type="Pfam" id="PF11935"/>
    </source>
</evidence>
<evidence type="ECO:0000313" key="7">
    <source>
        <dbReference type="EnsemblMetazoa" id="AALFPA23_013740.P19926"/>
    </source>
</evidence>
<dbReference type="EnsemblMetazoa" id="AALFPA23_013740.R19926">
    <property type="protein sequence ID" value="AALFPA23_013740.P19926"/>
    <property type="gene ID" value="AALFPA23_013740"/>
</dbReference>